<evidence type="ECO:0000313" key="2">
    <source>
        <dbReference type="Proteomes" id="UP001431209"/>
    </source>
</evidence>
<proteinExistence type="predicted"/>
<reference evidence="1 2" key="1">
    <citation type="submission" date="2024-03" db="EMBL/GenBank/DDBJ databases">
        <title>The Acrasis kona genome and developmental transcriptomes reveal deep origins of eukaryotic multicellular pathways.</title>
        <authorList>
            <person name="Sheikh S."/>
            <person name="Fu C.-J."/>
            <person name="Brown M.W."/>
            <person name="Baldauf S.L."/>
        </authorList>
    </citation>
    <scope>NUCLEOTIDE SEQUENCE [LARGE SCALE GENOMIC DNA]</scope>
    <source>
        <strain evidence="1 2">ATCC MYA-3509</strain>
    </source>
</reference>
<name>A0AAW2ZRC2_9EUKA</name>
<gene>
    <name evidence="1" type="ORF">AKO1_010116</name>
</gene>
<sequence>MTKKSGEVNPKRVKRDGVTYNIITTHQNSDMFLRGIHEPTQVWYIYFLYKLGVSFERVLILSINFYERSRFFQNLAQSEREGFNVFLKNAKKNIGRGVDDDSTSTSFGNFKPTNEDTLILTLFGDRYAPNGELLLIDTFAQVQDYIERYRKLKFKRLVVYCPHSFSSLQKLELPPSITVITTSTSIMHHIGGPKMATFWVSHVLSLLNPDATLLEYFDRLRRGYSVVNKEGNLVVSSDTDFIVHGKDALDDVKSVGDLFGLKPNKDASTLIENHLGTFDMHLKDLEDARSSKLVYVSNLKTCSIIDDKSTLISRSEVEECISTVFLEAQLCEGEHKECKMQWFRNLIKMHELERVKVRVAALLSGVTGLHPDDSFVLTSEDRKSLSCVVASGIGSFNKFFMVDQLPFIIAISKADKGDFTDLCERKHEIDDFGYIRLNNISHRTPSLEGLHSSFLACAIAYIKGWEKDLFDRYDKPRTKRSELHSYIISRCGFINVPTFAITKMIQKMEEENMDVGGFIDIVQQIFMRLPAVGDMTSYGDDPEMIFNRIIL</sequence>
<dbReference type="Proteomes" id="UP001431209">
    <property type="component" value="Unassembled WGS sequence"/>
</dbReference>
<protein>
    <submittedName>
        <fullName evidence="1">2-succinyl-5-enolpyruvyl-6-hydroxy-3-cyclohexene-1-carboxylate synthase</fullName>
    </submittedName>
</protein>
<keyword evidence="2" id="KW-1185">Reference proteome</keyword>
<comment type="caution">
    <text evidence="1">The sequence shown here is derived from an EMBL/GenBank/DDBJ whole genome shotgun (WGS) entry which is preliminary data.</text>
</comment>
<accession>A0AAW2ZRC2</accession>
<organism evidence="1 2">
    <name type="scientific">Acrasis kona</name>
    <dbReference type="NCBI Taxonomy" id="1008807"/>
    <lineage>
        <taxon>Eukaryota</taxon>
        <taxon>Discoba</taxon>
        <taxon>Heterolobosea</taxon>
        <taxon>Tetramitia</taxon>
        <taxon>Eutetramitia</taxon>
        <taxon>Acrasidae</taxon>
        <taxon>Acrasis</taxon>
    </lineage>
</organism>
<dbReference type="EMBL" id="JAOPGA020001893">
    <property type="protein sequence ID" value="KAL0491979.1"/>
    <property type="molecule type" value="Genomic_DNA"/>
</dbReference>
<dbReference type="AlphaFoldDB" id="A0AAW2ZRC2"/>
<evidence type="ECO:0000313" key="1">
    <source>
        <dbReference type="EMBL" id="KAL0491979.1"/>
    </source>
</evidence>